<dbReference type="PANTHER" id="PTHR33164:SF101">
    <property type="entry name" value="TRANSCRIPTIONAL REPRESSOR MPRA"/>
    <property type="match status" value="1"/>
</dbReference>
<dbReference type="PANTHER" id="PTHR33164">
    <property type="entry name" value="TRANSCRIPTIONAL REGULATOR, MARR FAMILY"/>
    <property type="match status" value="1"/>
</dbReference>
<evidence type="ECO:0000259" key="4">
    <source>
        <dbReference type="PROSITE" id="PS50995"/>
    </source>
</evidence>
<comment type="caution">
    <text evidence="5">The sequence shown here is derived from an EMBL/GenBank/DDBJ whole genome shotgun (WGS) entry which is preliminary data.</text>
</comment>
<evidence type="ECO:0000256" key="2">
    <source>
        <dbReference type="ARBA" id="ARBA00023125"/>
    </source>
</evidence>
<keyword evidence="3" id="KW-0804">Transcription</keyword>
<evidence type="ECO:0000313" key="5">
    <source>
        <dbReference type="EMBL" id="MBB4664217.1"/>
    </source>
</evidence>
<evidence type="ECO:0000256" key="3">
    <source>
        <dbReference type="ARBA" id="ARBA00023163"/>
    </source>
</evidence>
<dbReference type="InterPro" id="IPR000835">
    <property type="entry name" value="HTH_MarR-typ"/>
</dbReference>
<protein>
    <submittedName>
        <fullName evidence="5">DNA-binding MarR family transcriptional regulator</fullName>
    </submittedName>
</protein>
<feature type="domain" description="HTH marR-type" evidence="4">
    <location>
        <begin position="28"/>
        <end position="161"/>
    </location>
</feature>
<keyword evidence="1" id="KW-0805">Transcription regulation</keyword>
<dbReference type="InterPro" id="IPR023187">
    <property type="entry name" value="Tscrpt_reg_MarR-type_CS"/>
</dbReference>
<dbReference type="GO" id="GO:0003677">
    <property type="term" value="F:DNA binding"/>
    <property type="evidence" value="ECO:0007669"/>
    <property type="project" value="UniProtKB-KW"/>
</dbReference>
<dbReference type="PROSITE" id="PS50995">
    <property type="entry name" value="HTH_MARR_2"/>
    <property type="match status" value="1"/>
</dbReference>
<evidence type="ECO:0000256" key="1">
    <source>
        <dbReference type="ARBA" id="ARBA00023015"/>
    </source>
</evidence>
<dbReference type="Pfam" id="PF01047">
    <property type="entry name" value="MarR"/>
    <property type="match status" value="1"/>
</dbReference>
<gene>
    <name evidence="5" type="ORF">BDZ31_003820</name>
</gene>
<dbReference type="AlphaFoldDB" id="A0A840IGN7"/>
<dbReference type="SUPFAM" id="SSF46785">
    <property type="entry name" value="Winged helix' DNA-binding domain"/>
    <property type="match status" value="1"/>
</dbReference>
<accession>A0A840IGN7</accession>
<proteinExistence type="predicted"/>
<keyword evidence="6" id="KW-1185">Reference proteome</keyword>
<name>A0A840IGN7_9ACTN</name>
<dbReference type="GO" id="GO:0003700">
    <property type="term" value="F:DNA-binding transcription factor activity"/>
    <property type="evidence" value="ECO:0007669"/>
    <property type="project" value="InterPro"/>
</dbReference>
<dbReference type="GO" id="GO:0006950">
    <property type="term" value="P:response to stress"/>
    <property type="evidence" value="ECO:0007669"/>
    <property type="project" value="TreeGrafter"/>
</dbReference>
<dbReference type="SMART" id="SM00347">
    <property type="entry name" value="HTH_MARR"/>
    <property type="match status" value="1"/>
</dbReference>
<keyword evidence="2 5" id="KW-0238">DNA-binding</keyword>
<dbReference type="RefSeq" id="WP_343075633.1">
    <property type="nucleotide sequence ID" value="NZ_JACHNU010000006.1"/>
</dbReference>
<dbReference type="InterPro" id="IPR036390">
    <property type="entry name" value="WH_DNA-bd_sf"/>
</dbReference>
<dbReference type="Proteomes" id="UP000585272">
    <property type="component" value="Unassembled WGS sequence"/>
</dbReference>
<evidence type="ECO:0000313" key="6">
    <source>
        <dbReference type="Proteomes" id="UP000585272"/>
    </source>
</evidence>
<organism evidence="5 6">
    <name type="scientific">Conexibacter arvalis</name>
    <dbReference type="NCBI Taxonomy" id="912552"/>
    <lineage>
        <taxon>Bacteria</taxon>
        <taxon>Bacillati</taxon>
        <taxon>Actinomycetota</taxon>
        <taxon>Thermoleophilia</taxon>
        <taxon>Solirubrobacterales</taxon>
        <taxon>Conexibacteraceae</taxon>
        <taxon>Conexibacter</taxon>
    </lineage>
</organism>
<dbReference type="InterPro" id="IPR039422">
    <property type="entry name" value="MarR/SlyA-like"/>
</dbReference>
<reference evidence="5 6" key="1">
    <citation type="submission" date="2020-08" db="EMBL/GenBank/DDBJ databases">
        <title>Genomic Encyclopedia of Archaeal and Bacterial Type Strains, Phase II (KMG-II): from individual species to whole genera.</title>
        <authorList>
            <person name="Goeker M."/>
        </authorList>
    </citation>
    <scope>NUCLEOTIDE SEQUENCE [LARGE SCALE GENOMIC DNA]</scope>
    <source>
        <strain evidence="5 6">DSM 23288</strain>
    </source>
</reference>
<dbReference type="Gene3D" id="1.10.10.10">
    <property type="entry name" value="Winged helix-like DNA-binding domain superfamily/Winged helix DNA-binding domain"/>
    <property type="match status" value="1"/>
</dbReference>
<dbReference type="PROSITE" id="PS01117">
    <property type="entry name" value="HTH_MARR_1"/>
    <property type="match status" value="1"/>
</dbReference>
<dbReference type="EMBL" id="JACHNU010000006">
    <property type="protein sequence ID" value="MBB4664217.1"/>
    <property type="molecule type" value="Genomic_DNA"/>
</dbReference>
<sequence length="168" mass="18461">MSDPLPFDPIEEAGRQWREHWGGGPATPMMAVTSLMRVQQLLLGRLNELLAPFELSFSRYEALMLLYLSRTGSLPLGKIGARLQVHPTSVTNLVDGLERRGYVTRARHPRDRRTTLATITDAGRDAAARATAVLNDARFGLDPLGQDELRAVTATLRQLRAGAGDFAP</sequence>
<dbReference type="InterPro" id="IPR036388">
    <property type="entry name" value="WH-like_DNA-bd_sf"/>
</dbReference>